<accession>A0A934JTT7</accession>
<dbReference type="AlphaFoldDB" id="A0A934JTT7"/>
<feature type="domain" description="MOSC" evidence="1">
    <location>
        <begin position="123"/>
        <end position="265"/>
    </location>
</feature>
<dbReference type="InterPro" id="IPR005303">
    <property type="entry name" value="MOCOS_middle"/>
</dbReference>
<name>A0A934JTT7_9GAMM</name>
<dbReference type="Proteomes" id="UP000628710">
    <property type="component" value="Unassembled WGS sequence"/>
</dbReference>
<dbReference type="InterPro" id="IPR011037">
    <property type="entry name" value="Pyrv_Knase-like_insert_dom_sf"/>
</dbReference>
<dbReference type="EMBL" id="JAEMNX010000011">
    <property type="protein sequence ID" value="MBJ7538172.1"/>
    <property type="molecule type" value="Genomic_DNA"/>
</dbReference>
<dbReference type="InterPro" id="IPR005302">
    <property type="entry name" value="MoCF_Sase_C"/>
</dbReference>
<dbReference type="PANTHER" id="PTHR14237">
    <property type="entry name" value="MOLYBDOPTERIN COFACTOR SULFURASE MOSC"/>
    <property type="match status" value="1"/>
</dbReference>
<dbReference type="GO" id="GO:0030170">
    <property type="term" value="F:pyridoxal phosphate binding"/>
    <property type="evidence" value="ECO:0007669"/>
    <property type="project" value="InterPro"/>
</dbReference>
<keyword evidence="3" id="KW-1185">Reference proteome</keyword>
<sequence>MSNFLSAITIYPVKSIQGIALQTSQVEEIGLWGDRRYVLVKPNGECITGRKHPTLTLVKAELIDANTWLFSHPNIASTLILTSDAFSNEHKDIDILGSSMHGQLVSKEANEWFSQVAEEEVMMVFLGEKSKQFRSRRPNVPIAFSDTHPFLLTTEASLVALNLSCPEQIQMAQFRPNLVIKGNQAFEEDSWKRIKIGEVEFENVGPCERCIFTTLNPDTAERSNKGEPLKTLAKFRLLDKGIHFGLNLVTLNSGKVNVDDTVEILEYQEADKYMDRR</sequence>
<organism evidence="2 3">
    <name type="scientific">Marinomonas transparens</name>
    <dbReference type="NCBI Taxonomy" id="2795388"/>
    <lineage>
        <taxon>Bacteria</taxon>
        <taxon>Pseudomonadati</taxon>
        <taxon>Pseudomonadota</taxon>
        <taxon>Gammaproteobacteria</taxon>
        <taxon>Oceanospirillales</taxon>
        <taxon>Oceanospirillaceae</taxon>
        <taxon>Marinomonas</taxon>
    </lineage>
</organism>
<dbReference type="SUPFAM" id="SSF141673">
    <property type="entry name" value="MOSC N-terminal domain-like"/>
    <property type="match status" value="1"/>
</dbReference>
<dbReference type="Pfam" id="PF03473">
    <property type="entry name" value="MOSC"/>
    <property type="match status" value="1"/>
</dbReference>
<gene>
    <name evidence="2" type="ORF">I8J31_10840</name>
</gene>
<evidence type="ECO:0000259" key="1">
    <source>
        <dbReference type="PROSITE" id="PS51340"/>
    </source>
</evidence>
<protein>
    <submittedName>
        <fullName evidence="2">MOSC domain-containing protein</fullName>
    </submittedName>
</protein>
<dbReference type="PANTHER" id="PTHR14237:SF19">
    <property type="entry name" value="MITOCHONDRIAL AMIDOXIME REDUCING COMPONENT 1"/>
    <property type="match status" value="1"/>
</dbReference>
<evidence type="ECO:0000313" key="3">
    <source>
        <dbReference type="Proteomes" id="UP000628710"/>
    </source>
</evidence>
<comment type="caution">
    <text evidence="2">The sequence shown here is derived from an EMBL/GenBank/DDBJ whole genome shotgun (WGS) entry which is preliminary data.</text>
</comment>
<dbReference type="SUPFAM" id="SSF50800">
    <property type="entry name" value="PK beta-barrel domain-like"/>
    <property type="match status" value="1"/>
</dbReference>
<reference evidence="2" key="1">
    <citation type="submission" date="2020-12" db="EMBL/GenBank/DDBJ databases">
        <title>Marinomonas arctica sp. nov., a psychrotolerant bacterium isolated from the Arctic.</title>
        <authorList>
            <person name="Zhang Y."/>
        </authorList>
    </citation>
    <scope>NUCLEOTIDE SEQUENCE</scope>
    <source>
        <strain evidence="2">C1424</strain>
    </source>
</reference>
<dbReference type="Pfam" id="PF03476">
    <property type="entry name" value="MOSC_N"/>
    <property type="match status" value="1"/>
</dbReference>
<dbReference type="RefSeq" id="WP_199468580.1">
    <property type="nucleotide sequence ID" value="NZ_JAEMNX010000011.1"/>
</dbReference>
<dbReference type="PROSITE" id="PS51340">
    <property type="entry name" value="MOSC"/>
    <property type="match status" value="1"/>
</dbReference>
<proteinExistence type="predicted"/>
<evidence type="ECO:0000313" key="2">
    <source>
        <dbReference type="EMBL" id="MBJ7538172.1"/>
    </source>
</evidence>
<dbReference type="GO" id="GO:0003824">
    <property type="term" value="F:catalytic activity"/>
    <property type="evidence" value="ECO:0007669"/>
    <property type="project" value="InterPro"/>
</dbReference>
<dbReference type="GO" id="GO:0030151">
    <property type="term" value="F:molybdenum ion binding"/>
    <property type="evidence" value="ECO:0007669"/>
    <property type="project" value="InterPro"/>
</dbReference>